<dbReference type="GO" id="GO:0005829">
    <property type="term" value="C:cytosol"/>
    <property type="evidence" value="ECO:0007669"/>
    <property type="project" value="TreeGrafter"/>
</dbReference>
<accession>A0A645FX35</accession>
<evidence type="ECO:0000313" key="4">
    <source>
        <dbReference type="EMBL" id="MPN18272.1"/>
    </source>
</evidence>
<dbReference type="AlphaFoldDB" id="A0A645FX35"/>
<evidence type="ECO:0000256" key="2">
    <source>
        <dbReference type="ARBA" id="ARBA00022679"/>
    </source>
</evidence>
<keyword evidence="1 4" id="KW-0328">Glycosyltransferase</keyword>
<dbReference type="SUPFAM" id="SSF54680">
    <property type="entry name" value="Pyrimidine nucleoside phosphorylase C-terminal domain"/>
    <property type="match status" value="1"/>
</dbReference>
<dbReference type="Gene3D" id="3.40.1030.10">
    <property type="entry name" value="Nucleoside phosphorylase/phosphoribosyltransferase catalytic domain"/>
    <property type="match status" value="1"/>
</dbReference>
<keyword evidence="2 4" id="KW-0808">Transferase</keyword>
<evidence type="ECO:0000256" key="1">
    <source>
        <dbReference type="ARBA" id="ARBA00022676"/>
    </source>
</evidence>
<proteinExistence type="predicted"/>
<feature type="domain" description="Pyrimidine nucleoside phosphorylase C-terminal" evidence="3">
    <location>
        <begin position="131"/>
        <end position="205"/>
    </location>
</feature>
<dbReference type="PANTHER" id="PTHR10515:SF0">
    <property type="entry name" value="THYMIDINE PHOSPHORYLASE"/>
    <property type="match status" value="1"/>
</dbReference>
<protein>
    <submittedName>
        <fullName evidence="4">Pyrimidine-nucleoside phosphorylase</fullName>
        <ecNumber evidence="4">2.4.2.2</ecNumber>
    </submittedName>
</protein>
<dbReference type="SMART" id="SM00941">
    <property type="entry name" value="PYNP_C"/>
    <property type="match status" value="1"/>
</dbReference>
<dbReference type="PANTHER" id="PTHR10515">
    <property type="entry name" value="THYMIDINE PHOSPHORYLASE"/>
    <property type="match status" value="1"/>
</dbReference>
<name>A0A645FX35_9ZZZZ</name>
<sequence>MKLAHAMIGIAEITGRRAIALISDMSQPLGNAVGNAVEVMEACSVLNDTGPYDLTSVCVELSCAMLELGDPSKTGCQVKQSIFRQIDDRKAFAKLMELIRNQGGQFHEDGRIAFKEGGGKNDFYLAERAGYIEKIDAELVGKAALALGAGREKKEDAIDYRAGILFSKKVGDEIKPGEMIALLEAADEKKIELSKKTLDEAITISDTKPKTLIRHILGKITKDSEEINY</sequence>
<dbReference type="EMBL" id="VSSQ01065567">
    <property type="protein sequence ID" value="MPN18272.1"/>
    <property type="molecule type" value="Genomic_DNA"/>
</dbReference>
<comment type="caution">
    <text evidence="4">The sequence shown here is derived from an EMBL/GenBank/DDBJ whole genome shotgun (WGS) entry which is preliminary data.</text>
</comment>
<dbReference type="GO" id="GO:0006213">
    <property type="term" value="P:pyrimidine nucleoside metabolic process"/>
    <property type="evidence" value="ECO:0007669"/>
    <property type="project" value="InterPro"/>
</dbReference>
<evidence type="ECO:0000259" key="3">
    <source>
        <dbReference type="SMART" id="SM00941"/>
    </source>
</evidence>
<dbReference type="Pfam" id="PF07831">
    <property type="entry name" value="PYNP_C"/>
    <property type="match status" value="1"/>
</dbReference>
<dbReference type="GO" id="GO:0004645">
    <property type="term" value="F:1,4-alpha-oligoglucan phosphorylase activity"/>
    <property type="evidence" value="ECO:0007669"/>
    <property type="project" value="InterPro"/>
</dbReference>
<reference evidence="4" key="1">
    <citation type="submission" date="2019-08" db="EMBL/GenBank/DDBJ databases">
        <authorList>
            <person name="Kucharzyk K."/>
            <person name="Murdoch R.W."/>
            <person name="Higgins S."/>
            <person name="Loffler F."/>
        </authorList>
    </citation>
    <scope>NUCLEOTIDE SEQUENCE</scope>
</reference>
<dbReference type="SUPFAM" id="SSF52418">
    <property type="entry name" value="Nucleoside phosphorylase/phosphoribosyltransferase catalytic domain"/>
    <property type="match status" value="1"/>
</dbReference>
<dbReference type="GO" id="GO:0006206">
    <property type="term" value="P:pyrimidine nucleobase metabolic process"/>
    <property type="evidence" value="ECO:0007669"/>
    <property type="project" value="InterPro"/>
</dbReference>
<dbReference type="InterPro" id="IPR035902">
    <property type="entry name" value="Nuc_phospho_transferase"/>
</dbReference>
<dbReference type="InterPro" id="IPR000053">
    <property type="entry name" value="Thymidine/pyrmidine_PPase"/>
</dbReference>
<dbReference type="InterPro" id="IPR036566">
    <property type="entry name" value="PYNP-like_C_sf"/>
</dbReference>
<organism evidence="4">
    <name type="scientific">bioreactor metagenome</name>
    <dbReference type="NCBI Taxonomy" id="1076179"/>
    <lineage>
        <taxon>unclassified sequences</taxon>
        <taxon>metagenomes</taxon>
        <taxon>ecological metagenomes</taxon>
    </lineage>
</organism>
<dbReference type="InterPro" id="IPR013102">
    <property type="entry name" value="PYNP_C"/>
</dbReference>
<dbReference type="EC" id="2.4.2.2" evidence="4"/>
<dbReference type="Gene3D" id="3.90.1170.30">
    <property type="entry name" value="Pyrimidine nucleoside phosphorylase-like, C-terminal domain"/>
    <property type="match status" value="1"/>
</dbReference>
<gene>
    <name evidence="4" type="primary">pdp_17</name>
    <name evidence="4" type="ORF">SDC9_165632</name>
</gene>
<dbReference type="GO" id="GO:0009032">
    <property type="term" value="F:thymidine phosphorylase activity"/>
    <property type="evidence" value="ECO:0007669"/>
    <property type="project" value="TreeGrafter"/>
</dbReference>